<gene>
    <name evidence="1" type="ORF">METZ01_LOCUS348515</name>
</gene>
<proteinExistence type="predicted"/>
<reference evidence="1" key="1">
    <citation type="submission" date="2018-05" db="EMBL/GenBank/DDBJ databases">
        <authorList>
            <person name="Lanie J.A."/>
            <person name="Ng W.-L."/>
            <person name="Kazmierczak K.M."/>
            <person name="Andrzejewski T.M."/>
            <person name="Davidsen T.M."/>
            <person name="Wayne K.J."/>
            <person name="Tettelin H."/>
            <person name="Glass J.I."/>
            <person name="Rusch D."/>
            <person name="Podicherti R."/>
            <person name="Tsui H.-C.T."/>
            <person name="Winkler M.E."/>
        </authorList>
    </citation>
    <scope>NUCLEOTIDE SEQUENCE</scope>
</reference>
<organism evidence="1">
    <name type="scientific">marine metagenome</name>
    <dbReference type="NCBI Taxonomy" id="408172"/>
    <lineage>
        <taxon>unclassified sequences</taxon>
        <taxon>metagenomes</taxon>
        <taxon>ecological metagenomes</taxon>
    </lineage>
</organism>
<dbReference type="AlphaFoldDB" id="A0A382RGD7"/>
<dbReference type="EMBL" id="UINC01120889">
    <property type="protein sequence ID" value="SVC95661.1"/>
    <property type="molecule type" value="Genomic_DNA"/>
</dbReference>
<name>A0A382RGD7_9ZZZZ</name>
<protein>
    <submittedName>
        <fullName evidence="1">Uncharacterized protein</fullName>
    </submittedName>
</protein>
<evidence type="ECO:0000313" key="1">
    <source>
        <dbReference type="EMBL" id="SVC95661.1"/>
    </source>
</evidence>
<sequence>MAFHISIMFTDIININMIFDIVL</sequence>
<accession>A0A382RGD7</accession>